<evidence type="ECO:0000313" key="2">
    <source>
        <dbReference type="Proteomes" id="UP000004925"/>
    </source>
</evidence>
<dbReference type="EMBL" id="ACDE02000019">
    <property type="protein sequence ID" value="EEO40042.1"/>
    <property type="molecule type" value="Genomic_DNA"/>
</dbReference>
<evidence type="ECO:0000313" key="1">
    <source>
        <dbReference type="EMBL" id="EEO40042.1"/>
    </source>
</evidence>
<dbReference type="AlphaFoldDB" id="A0A0M1VUB4"/>
<reference evidence="1 2" key="1">
    <citation type="submission" date="2011-10" db="EMBL/GenBank/DDBJ databases">
        <title>The Genome Sequence of Fusobacterium sp. 4_1_13.</title>
        <authorList>
            <consortium name="The Broad Institute Genome Sequencing Platform"/>
            <person name="Earl A."/>
            <person name="Ward D."/>
            <person name="Feldgarden M."/>
            <person name="Gevers D."/>
            <person name="Strauss J."/>
            <person name="Ambrose C."/>
            <person name="Allen-Vercoe E."/>
            <person name="Young S.K."/>
            <person name="Zeng Q."/>
            <person name="Gargeya S."/>
            <person name="Fitzgerald M."/>
            <person name="Haas B."/>
            <person name="Abouelleil A."/>
            <person name="Alvarado L."/>
            <person name="Arachchi H.M."/>
            <person name="Berlin A."/>
            <person name="Brown A."/>
            <person name="Chapman S.B."/>
            <person name="Chen Z."/>
            <person name="Dunbar C."/>
            <person name="Freedman E."/>
            <person name="Gearin G."/>
            <person name="Goldberg J."/>
            <person name="Griggs A."/>
            <person name="Gujja S."/>
            <person name="Heiman D."/>
            <person name="Howarth C."/>
            <person name="Larson L."/>
            <person name="Lui A."/>
            <person name="MacDonald P.J."/>
            <person name="Montmayeur A."/>
            <person name="Murphy C."/>
            <person name="Neiman D."/>
            <person name="Pearson M."/>
            <person name="Priest M."/>
            <person name="Roberts A."/>
            <person name="Saif S."/>
            <person name="Shea T."/>
            <person name="Shenoy N."/>
            <person name="Sisk P."/>
            <person name="Stolte C."/>
            <person name="Sykes S."/>
            <person name="Wortman J."/>
            <person name="Nusbaum C."/>
            <person name="Birren B."/>
        </authorList>
    </citation>
    <scope>NUCLEOTIDE SEQUENCE [LARGE SCALE GENOMIC DNA]</scope>
    <source>
        <strain evidence="1 2">4_1_13</strain>
    </source>
</reference>
<dbReference type="GeneID" id="79783634"/>
<accession>A0A0M1VUB4</accession>
<sequence length="119" mass="14093">MEINRLNTSPIDDKYWEVLEEYSYETSKGLVVVPKGFRTDYASVPKIFRNIINTYGKHGRAAVVHDWLYSSQCKIDITRAEADKIFLEIMVEWNVKKYKRLLMYYLVRMFGGSHFRKGD</sequence>
<dbReference type="Proteomes" id="UP000004925">
    <property type="component" value="Unassembled WGS sequence"/>
</dbReference>
<organism evidence="1 2">
    <name type="scientific">Fusobacterium vincentii 4_1_13</name>
    <dbReference type="NCBI Taxonomy" id="469606"/>
    <lineage>
        <taxon>Bacteria</taxon>
        <taxon>Fusobacteriati</taxon>
        <taxon>Fusobacteriota</taxon>
        <taxon>Fusobacteriia</taxon>
        <taxon>Fusobacteriales</taxon>
        <taxon>Fusobacteriaceae</taxon>
        <taxon>Fusobacterium</taxon>
    </lineage>
</organism>
<proteinExistence type="predicted"/>
<dbReference type="Pfam" id="PF07087">
    <property type="entry name" value="DUF1353"/>
    <property type="match status" value="1"/>
</dbReference>
<dbReference type="RefSeq" id="WP_008799559.1">
    <property type="nucleotide sequence ID" value="NZ_KQ235737.1"/>
</dbReference>
<dbReference type="InterPro" id="IPR010767">
    <property type="entry name" value="Phage_CGC-2007_Cje0229"/>
</dbReference>
<evidence type="ECO:0008006" key="3">
    <source>
        <dbReference type="Google" id="ProtNLM"/>
    </source>
</evidence>
<protein>
    <recommendedName>
        <fullName evidence="3">DUF1353 domain-containing protein</fullName>
    </recommendedName>
</protein>
<comment type="caution">
    <text evidence="1">The sequence shown here is derived from an EMBL/GenBank/DDBJ whole genome shotgun (WGS) entry which is preliminary data.</text>
</comment>
<dbReference type="HOGENOM" id="CLU_128732_1_0_0"/>
<gene>
    <name evidence="1" type="ORF">FSCG_00755</name>
</gene>
<name>A0A0M1VUB4_FUSVC</name>
<dbReference type="eggNOG" id="ENOG5032X02">
    <property type="taxonomic scope" value="Bacteria"/>
</dbReference>